<evidence type="ECO:0000313" key="3">
    <source>
        <dbReference type="EMBL" id="MFC5411924.1"/>
    </source>
</evidence>
<feature type="domain" description="Stress-response A/B barrel" evidence="2">
    <location>
        <begin position="36"/>
        <end position="132"/>
    </location>
</feature>
<keyword evidence="4" id="KW-1185">Reference proteome</keyword>
<feature type="chain" id="PRO_5047421637" evidence="1">
    <location>
        <begin position="29"/>
        <end position="135"/>
    </location>
</feature>
<dbReference type="Pfam" id="PF07876">
    <property type="entry name" value="Dabb"/>
    <property type="match status" value="1"/>
</dbReference>
<organism evidence="3 4">
    <name type="scientific">Larkinella bovis</name>
    <dbReference type="NCBI Taxonomy" id="683041"/>
    <lineage>
        <taxon>Bacteria</taxon>
        <taxon>Pseudomonadati</taxon>
        <taxon>Bacteroidota</taxon>
        <taxon>Cytophagia</taxon>
        <taxon>Cytophagales</taxon>
        <taxon>Spirosomataceae</taxon>
        <taxon>Larkinella</taxon>
    </lineage>
</organism>
<dbReference type="InterPro" id="IPR013097">
    <property type="entry name" value="Dabb"/>
</dbReference>
<keyword evidence="1" id="KW-0732">Signal</keyword>
<feature type="signal peptide" evidence="1">
    <location>
        <begin position="1"/>
        <end position="28"/>
    </location>
</feature>
<evidence type="ECO:0000256" key="1">
    <source>
        <dbReference type="SAM" id="SignalP"/>
    </source>
</evidence>
<evidence type="ECO:0000259" key="2">
    <source>
        <dbReference type="PROSITE" id="PS51502"/>
    </source>
</evidence>
<evidence type="ECO:0000313" key="4">
    <source>
        <dbReference type="Proteomes" id="UP001596106"/>
    </source>
</evidence>
<accession>A0ABW0IF73</accession>
<dbReference type="RefSeq" id="WP_379848923.1">
    <property type="nucleotide sequence ID" value="NZ_JBHSMA010000009.1"/>
</dbReference>
<dbReference type="PROSITE" id="PS51502">
    <property type="entry name" value="S_R_A_B_BARREL"/>
    <property type="match status" value="1"/>
</dbReference>
<name>A0ABW0IF73_9BACT</name>
<dbReference type="Proteomes" id="UP001596106">
    <property type="component" value="Unassembled WGS sequence"/>
</dbReference>
<protein>
    <submittedName>
        <fullName evidence="3">Dabb family protein</fullName>
    </submittedName>
</protein>
<dbReference type="SMART" id="SM00886">
    <property type="entry name" value="Dabb"/>
    <property type="match status" value="1"/>
</dbReference>
<dbReference type="InterPro" id="IPR011008">
    <property type="entry name" value="Dimeric_a/b-barrel"/>
</dbReference>
<gene>
    <name evidence="3" type="ORF">ACFPMF_21550</name>
</gene>
<dbReference type="Gene3D" id="3.30.70.100">
    <property type="match status" value="1"/>
</dbReference>
<dbReference type="EMBL" id="JBHSMA010000009">
    <property type="protein sequence ID" value="MFC5411924.1"/>
    <property type="molecule type" value="Genomic_DNA"/>
</dbReference>
<comment type="caution">
    <text evidence="3">The sequence shown here is derived from an EMBL/GenBank/DDBJ whole genome shotgun (WGS) entry which is preliminary data.</text>
</comment>
<sequence>MKLHNRRKFMTRAMLASGGLAMTRAAIAGPAKKGQVIHHVFFWLKNPDSKEDLQKLLDGLKSLEKIESVKQYHIGVPAPTDPRPVIDSSYAVSALSFFDDLAGQNAYQVHPLHKKFVETCSPLWKKIQVYDSADL</sequence>
<proteinExistence type="predicted"/>
<dbReference type="SUPFAM" id="SSF54909">
    <property type="entry name" value="Dimeric alpha+beta barrel"/>
    <property type="match status" value="1"/>
</dbReference>
<dbReference type="PROSITE" id="PS51318">
    <property type="entry name" value="TAT"/>
    <property type="match status" value="1"/>
</dbReference>
<reference evidence="4" key="1">
    <citation type="journal article" date="2019" name="Int. J. Syst. Evol. Microbiol.">
        <title>The Global Catalogue of Microorganisms (GCM) 10K type strain sequencing project: providing services to taxonomists for standard genome sequencing and annotation.</title>
        <authorList>
            <consortium name="The Broad Institute Genomics Platform"/>
            <consortium name="The Broad Institute Genome Sequencing Center for Infectious Disease"/>
            <person name="Wu L."/>
            <person name="Ma J."/>
        </authorList>
    </citation>
    <scope>NUCLEOTIDE SEQUENCE [LARGE SCALE GENOMIC DNA]</scope>
    <source>
        <strain evidence="4">CCUG 55250</strain>
    </source>
</reference>
<dbReference type="InterPro" id="IPR006311">
    <property type="entry name" value="TAT_signal"/>
</dbReference>